<sequence length="116" mass="12730">MLSESPRRRVASDEGRPPVAARGSGETVAAVALGKRKCTVRPPSKLRWNGDLCCRAPGLMSGTGHFKPFSYCQESFQPEDKTVTVVMGQDTKPITGRNHGDDKILFGKHHWLSNSH</sequence>
<accession>A0A5A9P754</accession>
<name>A0A5A9P754_9TELE</name>
<reference evidence="2 3" key="1">
    <citation type="journal article" date="2019" name="Mol. Ecol. Resour.">
        <title>Chromosome-level genome assembly of Triplophysa tibetana, a fish adapted to the harsh high-altitude environment of the Tibetan Plateau.</title>
        <authorList>
            <person name="Yang X."/>
            <person name="Liu H."/>
            <person name="Ma Z."/>
            <person name="Zou Y."/>
            <person name="Zou M."/>
            <person name="Mao Y."/>
            <person name="Li X."/>
            <person name="Wang H."/>
            <person name="Chen T."/>
            <person name="Wang W."/>
            <person name="Yang R."/>
        </authorList>
    </citation>
    <scope>NUCLEOTIDE SEQUENCE [LARGE SCALE GENOMIC DNA]</scope>
    <source>
        <strain evidence="2">TTIB1903HZAU</strain>
        <tissue evidence="2">Muscle</tissue>
    </source>
</reference>
<gene>
    <name evidence="2" type="ORF">E1301_Tti018814</name>
</gene>
<organism evidence="2 3">
    <name type="scientific">Triplophysa tibetana</name>
    <dbReference type="NCBI Taxonomy" id="1572043"/>
    <lineage>
        <taxon>Eukaryota</taxon>
        <taxon>Metazoa</taxon>
        <taxon>Chordata</taxon>
        <taxon>Craniata</taxon>
        <taxon>Vertebrata</taxon>
        <taxon>Euteleostomi</taxon>
        <taxon>Actinopterygii</taxon>
        <taxon>Neopterygii</taxon>
        <taxon>Teleostei</taxon>
        <taxon>Ostariophysi</taxon>
        <taxon>Cypriniformes</taxon>
        <taxon>Nemacheilidae</taxon>
        <taxon>Triplophysa</taxon>
    </lineage>
</organism>
<evidence type="ECO:0000313" key="2">
    <source>
        <dbReference type="EMBL" id="KAA0716616.1"/>
    </source>
</evidence>
<feature type="region of interest" description="Disordered" evidence="1">
    <location>
        <begin position="1"/>
        <end position="25"/>
    </location>
</feature>
<dbReference type="EMBL" id="SOYY01000009">
    <property type="protein sequence ID" value="KAA0716616.1"/>
    <property type="molecule type" value="Genomic_DNA"/>
</dbReference>
<keyword evidence="3" id="KW-1185">Reference proteome</keyword>
<feature type="compositionally biased region" description="Basic and acidic residues" evidence="1">
    <location>
        <begin position="1"/>
        <end position="16"/>
    </location>
</feature>
<protein>
    <submittedName>
        <fullName evidence="2">Uncharacterized protein</fullName>
    </submittedName>
</protein>
<comment type="caution">
    <text evidence="2">The sequence shown here is derived from an EMBL/GenBank/DDBJ whole genome shotgun (WGS) entry which is preliminary data.</text>
</comment>
<dbReference type="Proteomes" id="UP000324632">
    <property type="component" value="Chromosome 9"/>
</dbReference>
<proteinExistence type="predicted"/>
<dbReference type="AlphaFoldDB" id="A0A5A9P754"/>
<evidence type="ECO:0000256" key="1">
    <source>
        <dbReference type="SAM" id="MobiDB-lite"/>
    </source>
</evidence>
<evidence type="ECO:0000313" key="3">
    <source>
        <dbReference type="Proteomes" id="UP000324632"/>
    </source>
</evidence>